<dbReference type="HOGENOM" id="CLU_3150715_0_0_5"/>
<dbReference type="AlphaFoldDB" id="Q1UZ15"/>
<evidence type="ECO:0000313" key="2">
    <source>
        <dbReference type="Proteomes" id="UP000005306"/>
    </source>
</evidence>
<name>Q1UZ15_PELU1</name>
<organism evidence="1 2">
    <name type="scientific">Pelagibacter ubique (strain HTCC1002)</name>
    <dbReference type="NCBI Taxonomy" id="314261"/>
    <lineage>
        <taxon>Bacteria</taxon>
        <taxon>Pseudomonadati</taxon>
        <taxon>Pseudomonadota</taxon>
        <taxon>Alphaproteobacteria</taxon>
        <taxon>Candidatus Pelagibacterales</taxon>
        <taxon>Candidatus Pelagibacteraceae</taxon>
        <taxon>Candidatus Pelagibacter</taxon>
    </lineage>
</organism>
<evidence type="ECO:0000313" key="1">
    <source>
        <dbReference type="EMBL" id="EAS84376.1"/>
    </source>
</evidence>
<accession>Q1UZ15</accession>
<dbReference type="EMBL" id="AAPV01000002">
    <property type="protein sequence ID" value="EAS84376.1"/>
    <property type="molecule type" value="Genomic_DNA"/>
</dbReference>
<protein>
    <submittedName>
        <fullName evidence="1">Uncharacterized protein</fullName>
    </submittedName>
</protein>
<dbReference type="Proteomes" id="UP000005306">
    <property type="component" value="Unassembled WGS sequence"/>
</dbReference>
<reference evidence="1 2" key="1">
    <citation type="submission" date="2006-04" db="EMBL/GenBank/DDBJ databases">
        <authorList>
            <person name="Giovannoni S.J."/>
            <person name="Cho J.-C."/>
            <person name="Ferriera S."/>
            <person name="Johnson J."/>
            <person name="Kravitz S."/>
            <person name="Halpern A."/>
            <person name="Remington K."/>
            <person name="Beeson K."/>
            <person name="Tran B."/>
            <person name="Rogers Y.-H."/>
            <person name="Friedman R."/>
            <person name="Venter J.C."/>
        </authorList>
    </citation>
    <scope>NUCLEOTIDE SEQUENCE [LARGE SCALE GENOMIC DNA]</scope>
    <source>
        <strain evidence="1 2">HTCC1002</strain>
    </source>
</reference>
<gene>
    <name evidence="1" type="ORF">PU1002_01600</name>
</gene>
<comment type="caution">
    <text evidence="1">The sequence shown here is derived from an EMBL/GenBank/DDBJ whole genome shotgun (WGS) entry which is preliminary data.</text>
</comment>
<sequence>MNQFNNGGSENIIRKIIHKLKAALKLLGLIFLLRLSKILIPENSILIK</sequence>
<proteinExistence type="predicted"/>